<comment type="subcellular location">
    <subcellularLocation>
        <location evidence="7">Cytoplasm</location>
    </subcellularLocation>
</comment>
<feature type="domain" description="Aldehyde dehydrogenase" evidence="8">
    <location>
        <begin position="19"/>
        <end position="286"/>
    </location>
</feature>
<dbReference type="GO" id="GO:0005737">
    <property type="term" value="C:cytoplasm"/>
    <property type="evidence" value="ECO:0007669"/>
    <property type="project" value="UniProtKB-SubCell"/>
</dbReference>
<dbReference type="KEGG" id="bse:Bsel_1947"/>
<dbReference type="SUPFAM" id="SSF53720">
    <property type="entry name" value="ALDH-like"/>
    <property type="match status" value="1"/>
</dbReference>
<evidence type="ECO:0000256" key="2">
    <source>
        <dbReference type="ARBA" id="ARBA00022605"/>
    </source>
</evidence>
<dbReference type="Gene3D" id="3.40.605.10">
    <property type="entry name" value="Aldehyde Dehydrogenase, Chain A, domain 1"/>
    <property type="match status" value="1"/>
</dbReference>
<keyword evidence="4 7" id="KW-0521">NADP</keyword>
<accession>D6XUG5</accession>
<comment type="pathway">
    <text evidence="1 7">Amino-acid biosynthesis; L-proline biosynthesis; L-glutamate 5-semialdehyde from L-glutamate: step 2/2.</text>
</comment>
<evidence type="ECO:0000313" key="10">
    <source>
        <dbReference type="Proteomes" id="UP000000271"/>
    </source>
</evidence>
<dbReference type="EC" id="1.2.1.41" evidence="7"/>
<keyword evidence="3 7" id="KW-0641">Proline biosynthesis</keyword>
<dbReference type="GO" id="GO:0004350">
    <property type="term" value="F:glutamate-5-semialdehyde dehydrogenase activity"/>
    <property type="evidence" value="ECO:0007669"/>
    <property type="project" value="UniProtKB-UniRule"/>
</dbReference>
<keyword evidence="2 7" id="KW-0028">Amino-acid biosynthesis</keyword>
<organism evidence="9 10">
    <name type="scientific">Bacillus selenitireducens (strain ATCC 700615 / DSM 15326 / MLS10)</name>
    <dbReference type="NCBI Taxonomy" id="439292"/>
    <lineage>
        <taxon>Bacteria</taxon>
        <taxon>Bacillati</taxon>
        <taxon>Bacillota</taxon>
        <taxon>Bacilli</taxon>
        <taxon>Bacillales</taxon>
        <taxon>Bacillaceae</taxon>
        <taxon>Salisediminibacterium</taxon>
    </lineage>
</organism>
<evidence type="ECO:0000313" key="9">
    <source>
        <dbReference type="EMBL" id="ADH99451.1"/>
    </source>
</evidence>
<evidence type="ECO:0000256" key="3">
    <source>
        <dbReference type="ARBA" id="ARBA00022650"/>
    </source>
</evidence>
<dbReference type="EMBL" id="CP001791">
    <property type="protein sequence ID" value="ADH99451.1"/>
    <property type="molecule type" value="Genomic_DNA"/>
</dbReference>
<evidence type="ECO:0000256" key="5">
    <source>
        <dbReference type="ARBA" id="ARBA00023002"/>
    </source>
</evidence>
<dbReference type="NCBIfam" id="NF001221">
    <property type="entry name" value="PRK00197.1"/>
    <property type="match status" value="1"/>
</dbReference>
<dbReference type="GO" id="GO:0055129">
    <property type="term" value="P:L-proline biosynthetic process"/>
    <property type="evidence" value="ECO:0007669"/>
    <property type="project" value="UniProtKB-UniRule"/>
</dbReference>
<dbReference type="HOGENOM" id="CLU_030231_0_0_9"/>
<dbReference type="CDD" id="cd07079">
    <property type="entry name" value="ALDH_F18-19_ProA-GPR"/>
    <property type="match status" value="1"/>
</dbReference>
<proteinExistence type="inferred from homology"/>
<dbReference type="Pfam" id="PF00171">
    <property type="entry name" value="Aldedh"/>
    <property type="match status" value="1"/>
</dbReference>
<evidence type="ECO:0000259" key="8">
    <source>
        <dbReference type="Pfam" id="PF00171"/>
    </source>
</evidence>
<evidence type="ECO:0000256" key="6">
    <source>
        <dbReference type="ARBA" id="ARBA00049024"/>
    </source>
</evidence>
<dbReference type="UniPathway" id="UPA00098">
    <property type="reaction ID" value="UER00360"/>
</dbReference>
<dbReference type="eggNOG" id="COG0014">
    <property type="taxonomic scope" value="Bacteria"/>
</dbReference>
<keyword evidence="7" id="KW-0963">Cytoplasm</keyword>
<evidence type="ECO:0000256" key="1">
    <source>
        <dbReference type="ARBA" id="ARBA00004985"/>
    </source>
</evidence>
<reference evidence="9" key="1">
    <citation type="submission" date="2009-10" db="EMBL/GenBank/DDBJ databases">
        <title>Complete sequence of Bacillus selenitireducens MLS10.</title>
        <authorList>
            <consortium name="US DOE Joint Genome Institute"/>
            <person name="Lucas S."/>
            <person name="Copeland A."/>
            <person name="Lapidus A."/>
            <person name="Glavina del Rio T."/>
            <person name="Dalin E."/>
            <person name="Tice H."/>
            <person name="Bruce D."/>
            <person name="Goodwin L."/>
            <person name="Pitluck S."/>
            <person name="Sims D."/>
            <person name="Brettin T."/>
            <person name="Detter J.C."/>
            <person name="Han C."/>
            <person name="Larimer F."/>
            <person name="Land M."/>
            <person name="Hauser L."/>
            <person name="Kyrpides N."/>
            <person name="Ovchinnikova G."/>
            <person name="Stolz J."/>
        </authorList>
    </citation>
    <scope>NUCLEOTIDE SEQUENCE [LARGE SCALE GENOMIC DNA]</scope>
    <source>
        <strain evidence="9">MLS10</strain>
    </source>
</reference>
<comment type="catalytic activity">
    <reaction evidence="6 7">
        <text>L-glutamate 5-semialdehyde + phosphate + NADP(+) = L-glutamyl 5-phosphate + NADPH + H(+)</text>
        <dbReference type="Rhea" id="RHEA:19541"/>
        <dbReference type="ChEBI" id="CHEBI:15378"/>
        <dbReference type="ChEBI" id="CHEBI:43474"/>
        <dbReference type="ChEBI" id="CHEBI:57783"/>
        <dbReference type="ChEBI" id="CHEBI:58066"/>
        <dbReference type="ChEBI" id="CHEBI:58274"/>
        <dbReference type="ChEBI" id="CHEBI:58349"/>
        <dbReference type="EC" id="1.2.1.41"/>
    </reaction>
</comment>
<dbReference type="InterPro" id="IPR016161">
    <property type="entry name" value="Ald_DH/histidinol_DH"/>
</dbReference>
<sequence length="420" mass="45831">MTLPSMNETLLKGSLGKLAAKYVSRTSTEERHRALLSISSHLEKNRELILEANQKDVERSRENGATAAYIDRLSLDHGRIASLSEMLKKLVTLPDPLFQIKEETIRPNGLHIKHVTVPLGVIGIIYEARPNVTVDTAALALKTGNTTLLKGSSSTLHTNRVLVQIMQEALVDEGFPAETVQLIDDPDRTALQDMCHARGYLDVLIPRGGEKLIQTVVEQSTVPVIETGAGNCHVYIDESADPDMAINVAVDAKTQRPSVCNACETIVVHKEWLAENGQKLITALEEKGVSIHGDRHVQELSETIIEADEDDWKTEYLSLDVAMKTVPDIGSAISHISTYSTFHSESILTENDHHARLFFASIDAAAVYHNASTRFTDGEEFGYGAEVGISTQKLHARGPMGLPALTTTKAIISGTGQTKA</sequence>
<evidence type="ECO:0000256" key="7">
    <source>
        <dbReference type="HAMAP-Rule" id="MF_00412"/>
    </source>
</evidence>
<dbReference type="RefSeq" id="WP_013172873.1">
    <property type="nucleotide sequence ID" value="NC_014219.1"/>
</dbReference>
<keyword evidence="5 7" id="KW-0560">Oxidoreductase</keyword>
<name>D6XUG5_BACIE</name>
<dbReference type="AlphaFoldDB" id="D6XUG5"/>
<dbReference type="HAMAP" id="MF_00412">
    <property type="entry name" value="ProA"/>
    <property type="match status" value="1"/>
</dbReference>
<evidence type="ECO:0000256" key="4">
    <source>
        <dbReference type="ARBA" id="ARBA00022857"/>
    </source>
</evidence>
<keyword evidence="10" id="KW-1185">Reference proteome</keyword>
<dbReference type="InterPro" id="IPR012134">
    <property type="entry name" value="Glu-5-SA_DH"/>
</dbReference>
<dbReference type="Proteomes" id="UP000000271">
    <property type="component" value="Chromosome"/>
</dbReference>
<comment type="function">
    <text evidence="7">Catalyzes the NADPH-dependent reduction of L-glutamate 5-phosphate into L-glutamate 5-semialdehyde and phosphate. The product spontaneously undergoes cyclization to form 1-pyrroline-5-carboxylate.</text>
</comment>
<dbReference type="NCBIfam" id="TIGR00407">
    <property type="entry name" value="proA"/>
    <property type="match status" value="1"/>
</dbReference>
<dbReference type="PIRSF" id="PIRSF000151">
    <property type="entry name" value="GPR"/>
    <property type="match status" value="1"/>
</dbReference>
<dbReference type="PROSITE" id="PS01223">
    <property type="entry name" value="PROA"/>
    <property type="match status" value="1"/>
</dbReference>
<dbReference type="InterPro" id="IPR020593">
    <property type="entry name" value="G-glutamylP_reductase_CS"/>
</dbReference>
<comment type="similarity">
    <text evidence="7">Belongs to the gamma-glutamyl phosphate reductase family.</text>
</comment>
<dbReference type="InterPro" id="IPR015590">
    <property type="entry name" value="Aldehyde_DH_dom"/>
</dbReference>
<dbReference type="InterPro" id="IPR000965">
    <property type="entry name" value="GPR_dom"/>
</dbReference>
<dbReference type="PANTHER" id="PTHR11063">
    <property type="entry name" value="GLUTAMATE SEMIALDEHYDE DEHYDROGENASE"/>
    <property type="match status" value="1"/>
</dbReference>
<protein>
    <recommendedName>
        <fullName evidence="7">Gamma-glutamyl phosphate reductase</fullName>
        <shortName evidence="7">GPR</shortName>
        <ecNumber evidence="7">1.2.1.41</ecNumber>
    </recommendedName>
    <alternativeName>
        <fullName evidence="7">Glutamate-5-semialdehyde dehydrogenase</fullName>
    </alternativeName>
    <alternativeName>
        <fullName evidence="7">Glutamyl-gamma-semialdehyde dehydrogenase</fullName>
        <shortName evidence="7">GSA dehydrogenase</shortName>
    </alternativeName>
</protein>
<dbReference type="InterPro" id="IPR016163">
    <property type="entry name" value="Ald_DH_C"/>
</dbReference>
<dbReference type="InterPro" id="IPR016162">
    <property type="entry name" value="Ald_DH_N"/>
</dbReference>
<dbReference type="STRING" id="439292.Bsel_1947"/>
<dbReference type="FunFam" id="3.40.309.10:FF:000006">
    <property type="entry name" value="Gamma-glutamyl phosphate reductase"/>
    <property type="match status" value="1"/>
</dbReference>
<dbReference type="GO" id="GO:0050661">
    <property type="term" value="F:NADP binding"/>
    <property type="evidence" value="ECO:0007669"/>
    <property type="project" value="InterPro"/>
</dbReference>
<gene>
    <name evidence="7" type="primary">proA</name>
    <name evidence="9" type="ordered locus">Bsel_1947</name>
</gene>
<dbReference type="Gene3D" id="3.40.309.10">
    <property type="entry name" value="Aldehyde Dehydrogenase, Chain A, domain 2"/>
    <property type="match status" value="1"/>
</dbReference>
<dbReference type="PANTHER" id="PTHR11063:SF8">
    <property type="entry name" value="DELTA-1-PYRROLINE-5-CARBOXYLATE SYNTHASE"/>
    <property type="match status" value="1"/>
</dbReference>